<proteinExistence type="predicted"/>
<evidence type="ECO:0000259" key="1">
    <source>
        <dbReference type="Pfam" id="PF20250"/>
    </source>
</evidence>
<reference evidence="2 3" key="1">
    <citation type="submission" date="2019-03" db="EMBL/GenBank/DDBJ databases">
        <title>Genomic Encyclopedia of Type Strains, Phase IV (KMG-IV): sequencing the most valuable type-strain genomes for metagenomic binning, comparative biology and taxonomic classification.</title>
        <authorList>
            <person name="Goeker M."/>
        </authorList>
    </citation>
    <scope>NUCLEOTIDE SEQUENCE [LARGE SCALE GENOMIC DNA]</scope>
    <source>
        <strain evidence="2 3">DSM 25964</strain>
    </source>
</reference>
<dbReference type="PANTHER" id="PTHR38032">
    <property type="entry name" value="POLYMERASE-RELATED"/>
    <property type="match status" value="1"/>
</dbReference>
<sequence length="507" mass="55322">MSDMRMANIDKLTREIEKLLSGEDVSEHLPPAPEDRDASWEIRVSDDRLAVYLDMYPSTGDGAPPDAAKICGKLAAMGVRNVDQDRVMALSTLCGEGYPASGEDSLVARGIPPQAPVPGEIEFLVLMERAQRAEDDDTPIDWKNLWITPSVHEGDVIARIHPPKEGTDGIDVFGNPITAVSHTVNRIRYGDGVTVAESGDGTVEIVSARIVGQPVFRDNMLDVLPLLIINGDVDITTGNIDFSGSVLVTGSVLEGFSVRAEREVTVQGWVYNARIQAEGSCVVRGGITGERAFISAGEDIRIGVVEHAAVSASRKLEVFGYALSATLEAGESVYVQGRNRRGIVSGSCTAGNSIEAISAGSPMESPTVLEVGRDPFRLRVIQELERKQEVFLDMQKKIEKAILSIKRNGPSLDLNVLTEEEKGKLALLVHYHGRMKASAAELGARIDNEKRASLGEHRVLPRVRIRDRIYPNVTLKIWGQNLVIKQQESHVSFTMDRDRGQIARGVF</sequence>
<dbReference type="RefSeq" id="WP_166670045.1">
    <property type="nucleotide sequence ID" value="NZ_SORI01000006.1"/>
</dbReference>
<feature type="domain" description="Flagellar Assembly Protein A N-terminal region" evidence="1">
    <location>
        <begin position="41"/>
        <end position="219"/>
    </location>
</feature>
<dbReference type="InterPro" id="IPR046865">
    <property type="entry name" value="FapA_b_solenoid"/>
</dbReference>
<evidence type="ECO:0000313" key="3">
    <source>
        <dbReference type="Proteomes" id="UP000295066"/>
    </source>
</evidence>
<dbReference type="AlphaFoldDB" id="A0A4R8M740"/>
<gene>
    <name evidence="2" type="ORF">C8D99_10684</name>
</gene>
<organism evidence="2 3">
    <name type="scientific">Aminivibrio pyruvatiphilus</name>
    <dbReference type="NCBI Taxonomy" id="1005740"/>
    <lineage>
        <taxon>Bacteria</taxon>
        <taxon>Thermotogati</taxon>
        <taxon>Synergistota</taxon>
        <taxon>Synergistia</taxon>
        <taxon>Synergistales</taxon>
        <taxon>Aminobacteriaceae</taxon>
        <taxon>Aminivibrio</taxon>
    </lineage>
</organism>
<dbReference type="InterPro" id="IPR005646">
    <property type="entry name" value="FapA"/>
</dbReference>
<dbReference type="Pfam" id="PF20250">
    <property type="entry name" value="FapA_N"/>
    <property type="match status" value="1"/>
</dbReference>
<dbReference type="Pfam" id="PF03961">
    <property type="entry name" value="FapA"/>
    <property type="match status" value="1"/>
</dbReference>
<name>A0A4R8M740_9BACT</name>
<dbReference type="EMBL" id="SORI01000006">
    <property type="protein sequence ID" value="TDY61229.1"/>
    <property type="molecule type" value="Genomic_DNA"/>
</dbReference>
<dbReference type="InterPro" id="IPR046866">
    <property type="entry name" value="FapA_N"/>
</dbReference>
<dbReference type="Proteomes" id="UP000295066">
    <property type="component" value="Unassembled WGS sequence"/>
</dbReference>
<protein>
    <recommendedName>
        <fullName evidence="1">Flagellar Assembly Protein A N-terminal region domain-containing protein</fullName>
    </recommendedName>
</protein>
<evidence type="ECO:0000313" key="2">
    <source>
        <dbReference type="EMBL" id="TDY61229.1"/>
    </source>
</evidence>
<accession>A0A4R8M740</accession>
<comment type="caution">
    <text evidence="2">The sequence shown here is derived from an EMBL/GenBank/DDBJ whole genome shotgun (WGS) entry which is preliminary data.</text>
</comment>
<keyword evidence="3" id="KW-1185">Reference proteome</keyword>
<dbReference type="PANTHER" id="PTHR38032:SF1">
    <property type="entry name" value="RNA-BINDING PROTEIN KHPB N-TERMINAL DOMAIN-CONTAINING PROTEIN"/>
    <property type="match status" value="1"/>
</dbReference>